<feature type="compositionally biased region" description="Pro residues" evidence="18">
    <location>
        <begin position="526"/>
        <end position="537"/>
    </location>
</feature>
<protein>
    <recommendedName>
        <fullName evidence="4">Synapsin-1</fullName>
    </recommendedName>
    <alternativeName>
        <fullName evidence="14">Synapsin I</fullName>
    </alternativeName>
</protein>
<feature type="region of interest" description="Disordered" evidence="18">
    <location>
        <begin position="422"/>
        <end position="655"/>
    </location>
</feature>
<keyword evidence="8" id="KW-0770">Synapse</keyword>
<evidence type="ECO:0000256" key="5">
    <source>
        <dbReference type="ARBA" id="ARBA00022481"/>
    </source>
</evidence>
<evidence type="ECO:0000256" key="12">
    <source>
        <dbReference type="ARBA" id="ARBA00023273"/>
    </source>
</evidence>
<feature type="compositionally biased region" description="Low complexity" evidence="18">
    <location>
        <begin position="454"/>
        <end position="519"/>
    </location>
</feature>
<feature type="compositionally biased region" description="Low complexity" evidence="18">
    <location>
        <begin position="40"/>
        <end position="78"/>
    </location>
</feature>
<feature type="domain" description="Synapsin pre-ATP-grasp" evidence="19">
    <location>
        <begin position="113"/>
        <end position="214"/>
    </location>
</feature>
<evidence type="ECO:0000256" key="7">
    <source>
        <dbReference type="ARBA" id="ARBA00022737"/>
    </source>
</evidence>
<dbReference type="FunFam" id="3.30.470.20:FF:000011">
    <property type="entry name" value="Synapsin I"/>
    <property type="match status" value="1"/>
</dbReference>
<dbReference type="Pfam" id="PF02750">
    <property type="entry name" value="Synapsin_C"/>
    <property type="match status" value="1"/>
</dbReference>
<evidence type="ECO:0000259" key="20">
    <source>
        <dbReference type="Pfam" id="PF02750"/>
    </source>
</evidence>
<proteinExistence type="inferred from homology"/>
<keyword evidence="9" id="KW-0333">Golgi apparatus</keyword>
<feature type="compositionally biased region" description="Polar residues" evidence="18">
    <location>
        <begin position="441"/>
        <end position="453"/>
    </location>
</feature>
<evidence type="ECO:0000256" key="13">
    <source>
        <dbReference type="ARBA" id="ARBA00023329"/>
    </source>
</evidence>
<feature type="compositionally biased region" description="Low complexity" evidence="18">
    <location>
        <begin position="422"/>
        <end position="440"/>
    </location>
</feature>
<reference evidence="21" key="2">
    <citation type="submission" date="2025-09" db="UniProtKB">
        <authorList>
            <consortium name="Ensembl"/>
        </authorList>
    </citation>
    <scope>IDENTIFICATION</scope>
</reference>
<sequence length="699" mass="74578">MNFLRRRLSDSSFMSNLPNGYMTDLQRPDPPAPPPPTASSPPQQGAAPATAPVPAQSPTKAPAPSQQPQQAQSSGGSSGFFSSFSSITNAVKQTAASAAGFVEQSAPSPSLSKKFKILLVIDEPQHEWAKVFRGKKVLGDYDIKVEQAEFSELNLVSHSNGTCNVDMQVIRGGTKVVRSFKPDFVLVRQHAFSMAQNEDFRNLIIGLQYAGIPSVNTLETIYNLCDKPWAFSQLINNQKRLGSDKFPLIDQTFYPNYKDMITTPSFPVVVKIGHAHSGMGKVKVDNISDFQDIASVVAITQTYCTTEPFIDAKYDIRVQKIGADYKAYMRTSISGNWKSNTGSAMLEQVAMTDKYKLWVDTCSEIFGGLDICAVKAICGKDGNDYITEVVGSSMQLIGDHQAEDRQLISEVVLAKMNQALVARSSSASRSPARSPQSQRPTTVQPQQPALDSDSSSAPAKASPSSPAKAAAATPPGSPPTKAAAATTVPSSSTAPPSVPAATTEQPQPQPQGSPSAVPGKPKDLPPKPTPPAKPIPPVRRNSKPQLQPKPQTPPPPKASPKPQPTTQAPAPSQASDTSSTPTLVEVDSPAKTSQSPHNVQSPVKAQAQTKPADPSQNPQPAPTETAEEPADAQAPMEEQPQQKTHPLLNKSQSLTNAFSAFSDSSFFRGVTSSGGEGQEEAKAETIRNLRKSFASLFSD</sequence>
<dbReference type="SUPFAM" id="SSF56059">
    <property type="entry name" value="Glutathione synthetase ATP-binding domain-like"/>
    <property type="match status" value="1"/>
</dbReference>
<dbReference type="PROSITE" id="PS00416">
    <property type="entry name" value="SYNAPSIN_2"/>
    <property type="match status" value="1"/>
</dbReference>
<organism evidence="21 22">
    <name type="scientific">Oryzias sinensis</name>
    <name type="common">Chinese medaka</name>
    <dbReference type="NCBI Taxonomy" id="183150"/>
    <lineage>
        <taxon>Eukaryota</taxon>
        <taxon>Metazoa</taxon>
        <taxon>Chordata</taxon>
        <taxon>Craniata</taxon>
        <taxon>Vertebrata</taxon>
        <taxon>Euteleostomi</taxon>
        <taxon>Actinopterygii</taxon>
        <taxon>Neopterygii</taxon>
        <taxon>Teleostei</taxon>
        <taxon>Neoteleostei</taxon>
        <taxon>Acanthomorphata</taxon>
        <taxon>Ovalentaria</taxon>
        <taxon>Atherinomorphae</taxon>
        <taxon>Beloniformes</taxon>
        <taxon>Adrianichthyidae</taxon>
        <taxon>Oryziinae</taxon>
        <taxon>Oryzias</taxon>
    </lineage>
</organism>
<evidence type="ECO:0000256" key="6">
    <source>
        <dbReference type="ARBA" id="ARBA00022553"/>
    </source>
</evidence>
<dbReference type="InterPro" id="IPR020898">
    <property type="entry name" value="Synapsin_ATP-bd_dom"/>
</dbReference>
<feature type="compositionally biased region" description="Polar residues" evidence="18">
    <location>
        <begin position="639"/>
        <end position="655"/>
    </location>
</feature>
<keyword evidence="11" id="KW-0009">Actin-binding</keyword>
<comment type="function">
    <text evidence="17">Neuronal phosphoprotein that coats synaptic vesicles, and binds to the cytoskeleton. Acts as a regulator of synaptic vesicles trafficking, involved in the control of neurotransmitter release at the pre-synaptic terminal. Also involved in the regulation of axon outgrowth and synaptogenesis. The complex formed with NOS1 and CAPON proteins is necessary for specific nitric-oxid functions at a presynaptic level.</text>
</comment>
<comment type="subunit">
    <text evidence="16">Homodimer. Can form oligomers with SYN2. Interacts with CAPON. Forms a ternary complex with NOS1. Isoform Ib interacts with PRNP.</text>
</comment>
<name>A0A8C7XCM1_9TELE</name>
<keyword evidence="12" id="KW-0966">Cell projection</keyword>
<dbReference type="InterPro" id="IPR001359">
    <property type="entry name" value="Synapsin"/>
</dbReference>
<dbReference type="PANTHER" id="PTHR10841:SF20">
    <property type="entry name" value="SYNAPSIN-2"/>
    <property type="match status" value="1"/>
</dbReference>
<evidence type="ECO:0000256" key="11">
    <source>
        <dbReference type="ARBA" id="ARBA00023203"/>
    </source>
</evidence>
<feature type="compositionally biased region" description="Pro residues" evidence="18">
    <location>
        <begin position="28"/>
        <end position="39"/>
    </location>
</feature>
<evidence type="ECO:0000256" key="4">
    <source>
        <dbReference type="ARBA" id="ARBA00017852"/>
    </source>
</evidence>
<dbReference type="GO" id="GO:0003779">
    <property type="term" value="F:actin binding"/>
    <property type="evidence" value="ECO:0007669"/>
    <property type="project" value="UniProtKB-KW"/>
</dbReference>
<keyword evidence="22" id="KW-1185">Reference proteome</keyword>
<dbReference type="Pfam" id="PF10581">
    <property type="entry name" value="Synapsin_N"/>
    <property type="match status" value="1"/>
</dbReference>
<keyword evidence="10" id="KW-0325">Glycoprotein</keyword>
<dbReference type="InterPro" id="IPR020897">
    <property type="entry name" value="Synapsin_pre-ATP-grasp_dom"/>
</dbReference>
<dbReference type="GO" id="GO:0005794">
    <property type="term" value="C:Golgi apparatus"/>
    <property type="evidence" value="ECO:0007669"/>
    <property type="project" value="UniProtKB-SubCell"/>
</dbReference>
<feature type="domain" description="Synapsin ATP-binding" evidence="20">
    <location>
        <begin position="216"/>
        <end position="418"/>
    </location>
</feature>
<keyword evidence="6" id="KW-0597">Phosphoprotein</keyword>
<keyword evidence="7" id="KW-0677">Repeat</keyword>
<dbReference type="InterPro" id="IPR013815">
    <property type="entry name" value="ATP_grasp_subdomain_1"/>
</dbReference>
<dbReference type="PRINTS" id="PR01368">
    <property type="entry name" value="SYNAPSIN"/>
</dbReference>
<dbReference type="GO" id="GO:0005524">
    <property type="term" value="F:ATP binding"/>
    <property type="evidence" value="ECO:0007669"/>
    <property type="project" value="InterPro"/>
</dbReference>
<feature type="region of interest" description="Disordered" evidence="18">
    <location>
        <begin position="665"/>
        <end position="684"/>
    </location>
</feature>
<dbReference type="Gene3D" id="3.30.470.20">
    <property type="entry name" value="ATP-grasp fold, B domain"/>
    <property type="match status" value="1"/>
</dbReference>
<dbReference type="InterPro" id="IPR019736">
    <property type="entry name" value="Synapsin_P_site"/>
</dbReference>
<dbReference type="GO" id="GO:0030672">
    <property type="term" value="C:synaptic vesicle membrane"/>
    <property type="evidence" value="ECO:0007669"/>
    <property type="project" value="TreeGrafter"/>
</dbReference>
<dbReference type="Proteomes" id="UP000694383">
    <property type="component" value="Unplaced"/>
</dbReference>
<evidence type="ECO:0000256" key="3">
    <source>
        <dbReference type="ARBA" id="ARBA00008243"/>
    </source>
</evidence>
<dbReference type="InterPro" id="IPR016185">
    <property type="entry name" value="PreATP-grasp_dom_sf"/>
</dbReference>
<feature type="region of interest" description="Disordered" evidence="18">
    <location>
        <begin position="1"/>
        <end position="78"/>
    </location>
</feature>
<evidence type="ECO:0000256" key="8">
    <source>
        <dbReference type="ARBA" id="ARBA00023018"/>
    </source>
</evidence>
<dbReference type="Pfam" id="PF02078">
    <property type="entry name" value="Synapsin"/>
    <property type="match status" value="1"/>
</dbReference>
<evidence type="ECO:0000259" key="19">
    <source>
        <dbReference type="Pfam" id="PF02078"/>
    </source>
</evidence>
<evidence type="ECO:0000256" key="1">
    <source>
        <dbReference type="ARBA" id="ARBA00004398"/>
    </source>
</evidence>
<evidence type="ECO:0000313" key="22">
    <source>
        <dbReference type="Proteomes" id="UP000694383"/>
    </source>
</evidence>
<feature type="compositionally biased region" description="Low complexity" evidence="18">
    <location>
        <begin position="564"/>
        <end position="575"/>
    </location>
</feature>
<accession>A0A8C7XCM1</accession>
<evidence type="ECO:0000256" key="9">
    <source>
        <dbReference type="ARBA" id="ARBA00023034"/>
    </source>
</evidence>
<evidence type="ECO:0000313" key="21">
    <source>
        <dbReference type="Ensembl" id="ENSOSIP00000010692.1"/>
    </source>
</evidence>
<evidence type="ECO:0000256" key="2">
    <source>
        <dbReference type="ARBA" id="ARBA00004555"/>
    </source>
</evidence>
<evidence type="ECO:0000256" key="17">
    <source>
        <dbReference type="ARBA" id="ARBA00060129"/>
    </source>
</evidence>
<feature type="compositionally biased region" description="Pro residues" evidence="18">
    <location>
        <begin position="550"/>
        <end position="563"/>
    </location>
</feature>
<comment type="similarity">
    <text evidence="3">Belongs to the synapsin family.</text>
</comment>
<dbReference type="FunFam" id="3.30.1490.20:FF:000008">
    <property type="entry name" value="Synapsin I"/>
    <property type="match status" value="1"/>
</dbReference>
<evidence type="ECO:0000256" key="14">
    <source>
        <dbReference type="ARBA" id="ARBA00029646"/>
    </source>
</evidence>
<dbReference type="Gene3D" id="3.30.1490.20">
    <property type="entry name" value="ATP-grasp fold, A domain"/>
    <property type="match status" value="1"/>
</dbReference>
<dbReference type="Ensembl" id="ENSOSIT00000011357.1">
    <property type="protein sequence ID" value="ENSOSIP00000010692.1"/>
    <property type="gene ID" value="ENSOSIG00000003432.1"/>
</dbReference>
<dbReference type="Gene3D" id="3.40.50.20">
    <property type="match status" value="1"/>
</dbReference>
<evidence type="ECO:0000256" key="16">
    <source>
        <dbReference type="ARBA" id="ARBA00046960"/>
    </source>
</evidence>
<keyword evidence="13" id="KW-0968">Cytoplasmic vesicle</keyword>
<feature type="compositionally biased region" description="Polar residues" evidence="18">
    <location>
        <begin position="590"/>
        <end position="609"/>
    </location>
</feature>
<dbReference type="PANTHER" id="PTHR10841">
    <property type="entry name" value="SYNAPSIN"/>
    <property type="match status" value="1"/>
</dbReference>
<dbReference type="InterPro" id="IPR019735">
    <property type="entry name" value="Synapsin_CS"/>
</dbReference>
<keyword evidence="5" id="KW-0488">Methylation</keyword>
<dbReference type="GO" id="GO:0007269">
    <property type="term" value="P:neurotransmitter secretion"/>
    <property type="evidence" value="ECO:0007669"/>
    <property type="project" value="InterPro"/>
</dbReference>
<evidence type="ECO:0000256" key="10">
    <source>
        <dbReference type="ARBA" id="ARBA00023180"/>
    </source>
</evidence>
<reference evidence="21" key="1">
    <citation type="submission" date="2025-08" db="UniProtKB">
        <authorList>
            <consortium name="Ensembl"/>
        </authorList>
    </citation>
    <scope>IDENTIFICATION</scope>
</reference>
<dbReference type="AlphaFoldDB" id="A0A8C7XCM1"/>
<dbReference type="GeneTree" id="ENSGT00940000167517"/>
<dbReference type="FunFam" id="3.40.50.20:FF:000008">
    <property type="entry name" value="Synapsin III"/>
    <property type="match status" value="1"/>
</dbReference>
<dbReference type="SUPFAM" id="SSF52440">
    <property type="entry name" value="PreATP-grasp domain"/>
    <property type="match status" value="1"/>
</dbReference>
<comment type="subcellular location">
    <subcellularLocation>
        <location evidence="1">Cytoplasmic vesicle</location>
        <location evidence="1">Secretory vesicle</location>
    </subcellularLocation>
    <subcellularLocation>
        <location evidence="2">Golgi apparatus</location>
    </subcellularLocation>
    <subcellularLocation>
        <location evidence="15">Presynapse</location>
    </subcellularLocation>
</comment>
<dbReference type="PROSITE" id="PS00415">
    <property type="entry name" value="SYNAPSIN_1"/>
    <property type="match status" value="1"/>
</dbReference>
<evidence type="ECO:0000256" key="18">
    <source>
        <dbReference type="SAM" id="MobiDB-lite"/>
    </source>
</evidence>
<evidence type="ECO:0000256" key="15">
    <source>
        <dbReference type="ARBA" id="ARBA00034106"/>
    </source>
</evidence>